<gene>
    <name evidence="1" type="ORF">OOZ53_00395</name>
</gene>
<dbReference type="RefSeq" id="WP_271087295.1">
    <property type="nucleotide sequence ID" value="NZ_JAPJZH010000001.1"/>
</dbReference>
<evidence type="ECO:0000313" key="2">
    <source>
        <dbReference type="Proteomes" id="UP001148313"/>
    </source>
</evidence>
<organism evidence="1 2">
    <name type="scientific">Hoeflea poritis</name>
    <dbReference type="NCBI Taxonomy" id="2993659"/>
    <lineage>
        <taxon>Bacteria</taxon>
        <taxon>Pseudomonadati</taxon>
        <taxon>Pseudomonadota</taxon>
        <taxon>Alphaproteobacteria</taxon>
        <taxon>Hyphomicrobiales</taxon>
        <taxon>Rhizobiaceae</taxon>
        <taxon>Hoeflea</taxon>
    </lineage>
</organism>
<name>A0ABT4VGF7_9HYPH</name>
<dbReference type="EMBL" id="JAPJZH010000001">
    <property type="protein sequence ID" value="MDA4843785.1"/>
    <property type="molecule type" value="Genomic_DNA"/>
</dbReference>
<dbReference type="Pfam" id="PF12974">
    <property type="entry name" value="Phosphonate-bd"/>
    <property type="match status" value="1"/>
</dbReference>
<keyword evidence="2" id="KW-1185">Reference proteome</keyword>
<dbReference type="SUPFAM" id="SSF53850">
    <property type="entry name" value="Periplasmic binding protein-like II"/>
    <property type="match status" value="1"/>
</dbReference>
<sequence>MSATAFVAALPMYDWPEVQTDNDRFWNKLRESLRAHGFPAPDRMQRDVPESDLWQHPDLVLGQTCGLPLVRDLMQKVRVVGTPAYDIACGAGSYYSVMVVHRDSAIEKISDLKGKRFAYNSLCSQSGYAAPAYHLREIAGATPIFSSKVQSGSHRGSIRMVAGNEADVASIDAVAWRLAERHEEAAKELRVLATTEPMPGLPVICARRAEWSNDRMHLAVVEAMAALEPEVAEALLLTGFAPLCDSDYAIIQRHAEIADKVSL</sequence>
<dbReference type="Proteomes" id="UP001148313">
    <property type="component" value="Unassembled WGS sequence"/>
</dbReference>
<reference evidence="1" key="1">
    <citation type="submission" date="2022-11" db="EMBL/GenBank/DDBJ databases">
        <title>Hoeflea poritis sp. nov., isolated from scleractinian coral Porites lutea.</title>
        <authorList>
            <person name="Zhang G."/>
            <person name="Wei Q."/>
            <person name="Cai L."/>
        </authorList>
    </citation>
    <scope>NUCLEOTIDE SEQUENCE</scope>
    <source>
        <strain evidence="1">E7-10</strain>
    </source>
</reference>
<proteinExistence type="predicted"/>
<dbReference type="Gene3D" id="3.40.190.10">
    <property type="entry name" value="Periplasmic binding protein-like II"/>
    <property type="match status" value="1"/>
</dbReference>
<accession>A0ABT4VGF7</accession>
<protein>
    <submittedName>
        <fullName evidence="1">PhnD/SsuA/transferrin family substrate-binding protein</fullName>
    </submittedName>
</protein>
<dbReference type="PANTHER" id="PTHR35841:SF1">
    <property type="entry name" value="PHOSPHONATES-BINDING PERIPLASMIC PROTEIN"/>
    <property type="match status" value="1"/>
</dbReference>
<dbReference type="PANTHER" id="PTHR35841">
    <property type="entry name" value="PHOSPHONATES-BINDING PERIPLASMIC PROTEIN"/>
    <property type="match status" value="1"/>
</dbReference>
<evidence type="ECO:0000313" key="1">
    <source>
        <dbReference type="EMBL" id="MDA4843785.1"/>
    </source>
</evidence>
<comment type="caution">
    <text evidence="1">The sequence shown here is derived from an EMBL/GenBank/DDBJ whole genome shotgun (WGS) entry which is preliminary data.</text>
</comment>